<evidence type="ECO:0000313" key="1">
    <source>
        <dbReference type="EMBL" id="KZS11964.1"/>
    </source>
</evidence>
<keyword evidence="2" id="KW-1185">Reference proteome</keyword>
<name>A0A162DHW2_9CRUS</name>
<comment type="caution">
    <text evidence="1">The sequence shown here is derived from an EMBL/GenBank/DDBJ whole genome shotgun (WGS) entry which is preliminary data.</text>
</comment>
<gene>
    <name evidence="1" type="ORF">APZ42_023213</name>
</gene>
<organism evidence="1 2">
    <name type="scientific">Daphnia magna</name>
    <dbReference type="NCBI Taxonomy" id="35525"/>
    <lineage>
        <taxon>Eukaryota</taxon>
        <taxon>Metazoa</taxon>
        <taxon>Ecdysozoa</taxon>
        <taxon>Arthropoda</taxon>
        <taxon>Crustacea</taxon>
        <taxon>Branchiopoda</taxon>
        <taxon>Diplostraca</taxon>
        <taxon>Cladocera</taxon>
        <taxon>Anomopoda</taxon>
        <taxon>Daphniidae</taxon>
        <taxon>Daphnia</taxon>
    </lineage>
</organism>
<proteinExistence type="predicted"/>
<protein>
    <submittedName>
        <fullName evidence="1">Uncharacterized protein</fullName>
    </submittedName>
</protein>
<dbReference type="Proteomes" id="UP000076858">
    <property type="component" value="Unassembled WGS sequence"/>
</dbReference>
<dbReference type="EMBL" id="LRGB01001424">
    <property type="protein sequence ID" value="KZS11964.1"/>
    <property type="molecule type" value="Genomic_DNA"/>
</dbReference>
<dbReference type="AlphaFoldDB" id="A0A162DHW2"/>
<reference evidence="1 2" key="1">
    <citation type="submission" date="2016-03" db="EMBL/GenBank/DDBJ databases">
        <title>EvidentialGene: Evidence-directed Construction of Genes on Genomes.</title>
        <authorList>
            <person name="Gilbert D.G."/>
            <person name="Choi J.-H."/>
            <person name="Mockaitis K."/>
            <person name="Colbourne J."/>
            <person name="Pfrender M."/>
        </authorList>
    </citation>
    <scope>NUCLEOTIDE SEQUENCE [LARGE SCALE GENOMIC DNA]</scope>
    <source>
        <strain evidence="1 2">Xinb3</strain>
        <tissue evidence="1">Complete organism</tissue>
    </source>
</reference>
<evidence type="ECO:0000313" key="2">
    <source>
        <dbReference type="Proteomes" id="UP000076858"/>
    </source>
</evidence>
<sequence length="74" mass="8420">MPTNKCALFHARHSSRSRLATLTFVTGETLAPFYRVTKYKKNFLIFRLACMGAVYVERPYSILISTGNNTSDNK</sequence>
<accession>A0A162DHW2</accession>